<dbReference type="Proteomes" id="UP000249146">
    <property type="component" value="Unassembled WGS sequence"/>
</dbReference>
<evidence type="ECO:0000256" key="4">
    <source>
        <dbReference type="ARBA" id="ARBA00022723"/>
    </source>
</evidence>
<keyword evidence="4" id="KW-0479">Metal-binding</keyword>
<evidence type="ECO:0000259" key="7">
    <source>
        <dbReference type="Pfam" id="PF04055"/>
    </source>
</evidence>
<evidence type="ECO:0000256" key="5">
    <source>
        <dbReference type="ARBA" id="ARBA00023004"/>
    </source>
</evidence>
<keyword evidence="6" id="KW-0411">Iron-sulfur</keyword>
<evidence type="ECO:0000313" key="9">
    <source>
        <dbReference type="EMBL" id="RAL71074.1"/>
    </source>
</evidence>
<comment type="cofactor">
    <cofactor evidence="1">
        <name>[4Fe-4S] cluster</name>
        <dbReference type="ChEBI" id="CHEBI:49883"/>
    </cofactor>
</comment>
<protein>
    <submittedName>
        <fullName evidence="8">Radical SAM domain protein</fullName>
    </submittedName>
</protein>
<name>A0A328ER67_9CHLR</name>
<reference evidence="10 11" key="1">
    <citation type="submission" date="2018-05" db="EMBL/GenBank/DDBJ databases">
        <title>Draft genome sequences of Dehalococcoides mccartyi strains RC and KS.</title>
        <authorList>
            <person name="Higgins S.A."/>
            <person name="Padilla-Crespo E."/>
            <person name="Loeffler F.E."/>
        </authorList>
    </citation>
    <scope>NUCLEOTIDE SEQUENCE [LARGE SCALE GENOMIC DNA]</scope>
    <source>
        <strain evidence="9 10">KS</strain>
        <strain evidence="8 11">RC</strain>
    </source>
</reference>
<dbReference type="InterPro" id="IPR058240">
    <property type="entry name" value="rSAM_sf"/>
</dbReference>
<dbReference type="EMBL" id="QGLC01000003">
    <property type="protein sequence ID" value="RAL69869.1"/>
    <property type="molecule type" value="Genomic_DNA"/>
</dbReference>
<sequence length="284" mass="32888">MSTNVFHIGYCPELKEATLHYWGCNFKCRGCSCQKLIWDWMLDEFLNDRDAEPLGTSNPPDRFLSVDEIIMALGKLELKRVLHMGQEAILDPCYPLIAEIIHNQFGCKNVLLTNGYEMPNLKHTDKVEFGIKAITNRLHRHYTGKSNKRVLKNFKNIYASGIEMVVESVFIPSYIDIEETERIIDFIANIDKTLTYVILPYFKAGDNPWRRPTPTEMEITAKIAQKKLSNVHFFRGDEDLQHKVISIFPKSIHNNEIRESKIPCSVFGLEKSIENQRLVNNIRL</sequence>
<keyword evidence="2" id="KW-0004">4Fe-4S</keyword>
<dbReference type="InterPro" id="IPR013785">
    <property type="entry name" value="Aldolase_TIM"/>
</dbReference>
<dbReference type="GO" id="GO:0003824">
    <property type="term" value="F:catalytic activity"/>
    <property type="evidence" value="ECO:0007669"/>
    <property type="project" value="InterPro"/>
</dbReference>
<evidence type="ECO:0000313" key="11">
    <source>
        <dbReference type="Proteomes" id="UP000249146"/>
    </source>
</evidence>
<dbReference type="EMBL" id="QGLD01000002">
    <property type="protein sequence ID" value="RAL71074.1"/>
    <property type="molecule type" value="Genomic_DNA"/>
</dbReference>
<dbReference type="Pfam" id="PF04055">
    <property type="entry name" value="Radical_SAM"/>
    <property type="match status" value="1"/>
</dbReference>
<dbReference type="GO" id="GO:0051539">
    <property type="term" value="F:4 iron, 4 sulfur cluster binding"/>
    <property type="evidence" value="ECO:0007669"/>
    <property type="project" value="UniProtKB-KW"/>
</dbReference>
<evidence type="ECO:0000256" key="2">
    <source>
        <dbReference type="ARBA" id="ARBA00022485"/>
    </source>
</evidence>
<gene>
    <name evidence="9" type="ORF">C1G86_0126</name>
    <name evidence="8" type="ORF">C1G87_0142</name>
</gene>
<dbReference type="PANTHER" id="PTHR30352:SF5">
    <property type="entry name" value="PYRUVATE FORMATE-LYASE 1-ACTIVATING ENZYME"/>
    <property type="match status" value="1"/>
</dbReference>
<evidence type="ECO:0000313" key="8">
    <source>
        <dbReference type="EMBL" id="RAL69869.1"/>
    </source>
</evidence>
<comment type="caution">
    <text evidence="8">The sequence shown here is derived from an EMBL/GenBank/DDBJ whole genome shotgun (WGS) entry which is preliminary data.</text>
</comment>
<evidence type="ECO:0000256" key="3">
    <source>
        <dbReference type="ARBA" id="ARBA00022691"/>
    </source>
</evidence>
<keyword evidence="5" id="KW-0408">Iron</keyword>
<dbReference type="AlphaFoldDB" id="A0A328ER67"/>
<proteinExistence type="predicted"/>
<dbReference type="PANTHER" id="PTHR30352">
    <property type="entry name" value="PYRUVATE FORMATE-LYASE-ACTIVATING ENZYME"/>
    <property type="match status" value="1"/>
</dbReference>
<accession>A0A328ER67</accession>
<dbReference type="SUPFAM" id="SSF102114">
    <property type="entry name" value="Radical SAM enzymes"/>
    <property type="match status" value="1"/>
</dbReference>
<dbReference type="InterPro" id="IPR034457">
    <property type="entry name" value="Organic_radical-activating"/>
</dbReference>
<evidence type="ECO:0000256" key="1">
    <source>
        <dbReference type="ARBA" id="ARBA00001966"/>
    </source>
</evidence>
<dbReference type="InterPro" id="IPR007197">
    <property type="entry name" value="rSAM"/>
</dbReference>
<organism evidence="8 11">
    <name type="scientific">Dehalococcoides mccartyi</name>
    <dbReference type="NCBI Taxonomy" id="61435"/>
    <lineage>
        <taxon>Bacteria</taxon>
        <taxon>Bacillati</taxon>
        <taxon>Chloroflexota</taxon>
        <taxon>Dehalococcoidia</taxon>
        <taxon>Dehalococcoidales</taxon>
        <taxon>Dehalococcoidaceae</taxon>
        <taxon>Dehalococcoides</taxon>
    </lineage>
</organism>
<dbReference type="Proteomes" id="UP000248786">
    <property type="component" value="Unassembled WGS sequence"/>
</dbReference>
<keyword evidence="3" id="KW-0949">S-adenosyl-L-methionine</keyword>
<dbReference type="GO" id="GO:0046872">
    <property type="term" value="F:metal ion binding"/>
    <property type="evidence" value="ECO:0007669"/>
    <property type="project" value="UniProtKB-KW"/>
</dbReference>
<dbReference type="Gene3D" id="3.20.20.70">
    <property type="entry name" value="Aldolase class I"/>
    <property type="match status" value="1"/>
</dbReference>
<dbReference type="SFLD" id="SFLDS00029">
    <property type="entry name" value="Radical_SAM"/>
    <property type="match status" value="1"/>
</dbReference>
<evidence type="ECO:0000313" key="10">
    <source>
        <dbReference type="Proteomes" id="UP000248786"/>
    </source>
</evidence>
<evidence type="ECO:0000256" key="6">
    <source>
        <dbReference type="ARBA" id="ARBA00023014"/>
    </source>
</evidence>
<feature type="domain" description="Radical SAM core" evidence="7">
    <location>
        <begin position="23"/>
        <end position="186"/>
    </location>
</feature>